<dbReference type="AlphaFoldDB" id="A0A1S1HHI8"/>
<keyword evidence="3 5" id="KW-1005">Bacterial flagellum biogenesis</keyword>
<keyword evidence="9" id="KW-1185">Reference proteome</keyword>
<dbReference type="EMBL" id="MIPT01000001">
    <property type="protein sequence ID" value="OHT21537.1"/>
    <property type="molecule type" value="Genomic_DNA"/>
</dbReference>
<organism evidence="8 9">
    <name type="scientific">Edaphosphingomonas haloaromaticamans</name>
    <dbReference type="NCBI Taxonomy" id="653954"/>
    <lineage>
        <taxon>Bacteria</taxon>
        <taxon>Pseudomonadati</taxon>
        <taxon>Pseudomonadota</taxon>
        <taxon>Alphaproteobacteria</taxon>
        <taxon>Sphingomonadales</taxon>
        <taxon>Rhizorhabdaceae</taxon>
        <taxon>Edaphosphingomonas</taxon>
    </lineage>
</organism>
<accession>A0A1S1HHI8</accession>
<dbReference type="Pfam" id="PF13860">
    <property type="entry name" value="FlgD_ig"/>
    <property type="match status" value="1"/>
</dbReference>
<proteinExistence type="inferred from homology"/>
<name>A0A1S1HHI8_9SPHN</name>
<feature type="domain" description="FlgD/Vpr Ig-like" evidence="6">
    <location>
        <begin position="105"/>
        <end position="173"/>
    </location>
</feature>
<comment type="function">
    <text evidence="4 5">Required for flagellar hook formation. May act as a scaffolding protein.</text>
</comment>
<gene>
    <name evidence="8" type="primary">flgD_2</name>
    <name evidence="8" type="ORF">BHE75_03546</name>
</gene>
<dbReference type="GO" id="GO:0044781">
    <property type="term" value="P:bacterial-type flagellum organization"/>
    <property type="evidence" value="ECO:0007669"/>
    <property type="project" value="UniProtKB-UniRule"/>
</dbReference>
<dbReference type="Gene3D" id="2.60.40.4070">
    <property type="match status" value="1"/>
</dbReference>
<sequence length="220" mass="23292">MTTVSNTDASTMSNTANQQAKSQIGADFNMFLKLLTAQMQNQDPLDPMDTSEYTQQLVQYSQVEQSIQQTDKLQQIIGKLASQDMAQASSFIGREARFDSPVAGLGEAPATWTYYADGQPASIVATVKDAKGKVVSEKTIEADAQGRYQWDGTLADGTRAADGAYTLSIAALDASGNKVPVTINSVATVKDVVTDGTNVMLGVNGIRMSVNGLVAISNPA</sequence>
<evidence type="ECO:0000313" key="9">
    <source>
        <dbReference type="Proteomes" id="UP000179467"/>
    </source>
</evidence>
<protein>
    <recommendedName>
        <fullName evidence="2 5">Basal-body rod modification protein FlgD</fullName>
    </recommendedName>
</protein>
<dbReference type="Gene3D" id="2.30.30.910">
    <property type="match status" value="1"/>
</dbReference>
<evidence type="ECO:0000256" key="1">
    <source>
        <dbReference type="ARBA" id="ARBA00010577"/>
    </source>
</evidence>
<dbReference type="RefSeq" id="WP_015458120.1">
    <property type="nucleotide sequence ID" value="NZ_MIPT01000001.1"/>
</dbReference>
<feature type="domain" description="FlgD Tudor-like" evidence="7">
    <location>
        <begin position="85"/>
        <end position="205"/>
    </location>
</feature>
<comment type="similarity">
    <text evidence="1 5">Belongs to the FlgD family.</text>
</comment>
<comment type="caution">
    <text evidence="8">The sequence shown here is derived from an EMBL/GenBank/DDBJ whole genome shotgun (WGS) entry which is preliminary data.</text>
</comment>
<evidence type="ECO:0000256" key="3">
    <source>
        <dbReference type="ARBA" id="ARBA00022795"/>
    </source>
</evidence>
<reference evidence="8 9" key="1">
    <citation type="submission" date="2016-09" db="EMBL/GenBank/DDBJ databases">
        <title>Metabolic pathway, cell adaptation mechanisms and a novel monoxygenase revealed through proteogenomic-transcription analysis of a Sphingomonas haloaromaticamans strain degrading the fungicide ortho-phenylphenol.</title>
        <authorList>
            <person name="Perruchon C."/>
            <person name="Papadopoulou E.S."/>
            <person name="Rousidou C."/>
            <person name="Vasileiadis S."/>
            <person name="Tanou G."/>
            <person name="Amoutzias G."/>
            <person name="Molassiotis A."/>
            <person name="Karpouzas D.G."/>
        </authorList>
    </citation>
    <scope>NUCLEOTIDE SEQUENCE [LARGE SCALE GENOMIC DNA]</scope>
    <source>
        <strain evidence="8 9">P3</strain>
    </source>
</reference>
<evidence type="ECO:0000256" key="4">
    <source>
        <dbReference type="ARBA" id="ARBA00024746"/>
    </source>
</evidence>
<dbReference type="InterPro" id="IPR025965">
    <property type="entry name" value="FlgD/Vpr_Ig-like"/>
</dbReference>
<dbReference type="Pfam" id="PF13861">
    <property type="entry name" value="FLgD_tudor"/>
    <property type="match status" value="1"/>
</dbReference>
<dbReference type="InterPro" id="IPR025963">
    <property type="entry name" value="FLgD_Tudor"/>
</dbReference>
<dbReference type="Pfam" id="PF03963">
    <property type="entry name" value="FlgD"/>
    <property type="match status" value="1"/>
</dbReference>
<evidence type="ECO:0000259" key="6">
    <source>
        <dbReference type="Pfam" id="PF13860"/>
    </source>
</evidence>
<evidence type="ECO:0000259" key="7">
    <source>
        <dbReference type="Pfam" id="PF13861"/>
    </source>
</evidence>
<evidence type="ECO:0000256" key="2">
    <source>
        <dbReference type="ARBA" id="ARBA00016013"/>
    </source>
</evidence>
<dbReference type="Proteomes" id="UP000179467">
    <property type="component" value="Unassembled WGS sequence"/>
</dbReference>
<dbReference type="OrthoDB" id="9785233at2"/>
<evidence type="ECO:0000313" key="8">
    <source>
        <dbReference type="EMBL" id="OHT21537.1"/>
    </source>
</evidence>
<dbReference type="InterPro" id="IPR005648">
    <property type="entry name" value="FlgD"/>
</dbReference>
<evidence type="ECO:0000256" key="5">
    <source>
        <dbReference type="RuleBase" id="RU362076"/>
    </source>
</evidence>